<proteinExistence type="predicted"/>
<dbReference type="Gramene" id="ORUFI10G16800.1">
    <property type="protein sequence ID" value="ORUFI10G16800.1"/>
    <property type="gene ID" value="ORUFI10G16800"/>
</dbReference>
<evidence type="ECO:0000313" key="1">
    <source>
        <dbReference type="EnsemblPlants" id="ORUFI10G16800.1"/>
    </source>
</evidence>
<reference evidence="1" key="2">
    <citation type="submission" date="2015-06" db="UniProtKB">
        <authorList>
            <consortium name="EnsemblPlants"/>
        </authorList>
    </citation>
    <scope>IDENTIFICATION</scope>
</reference>
<evidence type="ECO:0000313" key="2">
    <source>
        <dbReference type="Proteomes" id="UP000008022"/>
    </source>
</evidence>
<reference evidence="2" key="1">
    <citation type="submission" date="2013-06" db="EMBL/GenBank/DDBJ databases">
        <authorList>
            <person name="Zhao Q."/>
        </authorList>
    </citation>
    <scope>NUCLEOTIDE SEQUENCE</scope>
    <source>
        <strain evidence="2">cv. W1943</strain>
    </source>
</reference>
<dbReference type="HOGENOM" id="CLU_2798426_0_0_1"/>
<sequence length="68" mass="7300">MVHIYSKGPFGRISLFNCRAALEKVPGIAATLQEAMSVAELAPEIVGQLFELCRRIPPSVQPSSNTAS</sequence>
<name>A0A0E0R1E2_ORYRU</name>
<dbReference type="AlphaFoldDB" id="A0A0E0R1E2"/>
<dbReference type="EnsemblPlants" id="ORUFI10G16800.1">
    <property type="protein sequence ID" value="ORUFI10G16800.1"/>
    <property type="gene ID" value="ORUFI10G16800"/>
</dbReference>
<organism evidence="1 2">
    <name type="scientific">Oryza rufipogon</name>
    <name type="common">Brownbeard rice</name>
    <name type="synonym">Asian wild rice</name>
    <dbReference type="NCBI Taxonomy" id="4529"/>
    <lineage>
        <taxon>Eukaryota</taxon>
        <taxon>Viridiplantae</taxon>
        <taxon>Streptophyta</taxon>
        <taxon>Embryophyta</taxon>
        <taxon>Tracheophyta</taxon>
        <taxon>Spermatophyta</taxon>
        <taxon>Magnoliopsida</taxon>
        <taxon>Liliopsida</taxon>
        <taxon>Poales</taxon>
        <taxon>Poaceae</taxon>
        <taxon>BOP clade</taxon>
        <taxon>Oryzoideae</taxon>
        <taxon>Oryzeae</taxon>
        <taxon>Oryzinae</taxon>
        <taxon>Oryza</taxon>
    </lineage>
</organism>
<protein>
    <submittedName>
        <fullName evidence="1">Uncharacterized protein</fullName>
    </submittedName>
</protein>
<accession>A0A0E0R1E2</accession>
<keyword evidence="2" id="KW-1185">Reference proteome</keyword>
<dbReference type="Proteomes" id="UP000008022">
    <property type="component" value="Unassembled WGS sequence"/>
</dbReference>